<dbReference type="GO" id="GO:0009166">
    <property type="term" value="P:nucleotide catabolic process"/>
    <property type="evidence" value="ECO:0007669"/>
    <property type="project" value="InterPro"/>
</dbReference>
<dbReference type="PRINTS" id="PR01607">
    <property type="entry name" value="APYRASEFAMLY"/>
</dbReference>
<evidence type="ECO:0000259" key="5">
    <source>
        <dbReference type="Pfam" id="PF02872"/>
    </source>
</evidence>
<feature type="domain" description="5'-Nucleotidase C-terminal" evidence="5">
    <location>
        <begin position="353"/>
        <end position="537"/>
    </location>
</feature>
<keyword evidence="2" id="KW-0378">Hydrolase</keyword>
<feature type="compositionally biased region" description="Pro residues" evidence="3">
    <location>
        <begin position="591"/>
        <end position="618"/>
    </location>
</feature>
<dbReference type="InterPro" id="IPR006146">
    <property type="entry name" value="5'-Nucleotdase_CS"/>
</dbReference>
<organism evidence="6 7">
    <name type="scientific">Arachnia propionica</name>
    <dbReference type="NCBI Taxonomy" id="1750"/>
    <lineage>
        <taxon>Bacteria</taxon>
        <taxon>Bacillati</taxon>
        <taxon>Actinomycetota</taxon>
        <taxon>Actinomycetes</taxon>
        <taxon>Propionibacteriales</taxon>
        <taxon>Propionibacteriaceae</taxon>
        <taxon>Arachnia</taxon>
    </lineage>
</organism>
<comment type="caution">
    <text evidence="6">The sequence shown here is derived from an EMBL/GenBank/DDBJ whole genome shotgun (WGS) entry which is preliminary data.</text>
</comment>
<dbReference type="PROSITE" id="PS00786">
    <property type="entry name" value="5_NUCLEOTIDASE_2"/>
    <property type="match status" value="1"/>
</dbReference>
<evidence type="ECO:0000256" key="1">
    <source>
        <dbReference type="ARBA" id="ARBA00022729"/>
    </source>
</evidence>
<feature type="chain" id="PRO_5017847336" evidence="2">
    <location>
        <begin position="23"/>
        <end position="638"/>
    </location>
</feature>
<evidence type="ECO:0000313" key="6">
    <source>
        <dbReference type="EMBL" id="RRD05985.1"/>
    </source>
</evidence>
<comment type="similarity">
    <text evidence="2">Belongs to the 5'-nucleotidase family.</text>
</comment>
<keyword evidence="2" id="KW-0547">Nucleotide-binding</keyword>
<name>A0A3P1T9X6_9ACTN</name>
<dbReference type="GO" id="GO:0016788">
    <property type="term" value="F:hydrolase activity, acting on ester bonds"/>
    <property type="evidence" value="ECO:0007669"/>
    <property type="project" value="InterPro"/>
</dbReference>
<feature type="signal peptide" evidence="2">
    <location>
        <begin position="1"/>
        <end position="22"/>
    </location>
</feature>
<evidence type="ECO:0000256" key="3">
    <source>
        <dbReference type="SAM" id="MobiDB-lite"/>
    </source>
</evidence>
<evidence type="ECO:0000256" key="2">
    <source>
        <dbReference type="RuleBase" id="RU362119"/>
    </source>
</evidence>
<dbReference type="Proteomes" id="UP000280819">
    <property type="component" value="Unassembled WGS sequence"/>
</dbReference>
<dbReference type="InterPro" id="IPR029052">
    <property type="entry name" value="Metallo-depent_PP-like"/>
</dbReference>
<accession>A0A3P1T9X6</accession>
<feature type="region of interest" description="Disordered" evidence="3">
    <location>
        <begin position="587"/>
        <end position="638"/>
    </location>
</feature>
<dbReference type="InterPro" id="IPR036907">
    <property type="entry name" value="5'-Nucleotdase_C_sf"/>
</dbReference>
<dbReference type="OrthoDB" id="1016457at2"/>
<dbReference type="PANTHER" id="PTHR11575">
    <property type="entry name" value="5'-NUCLEOTIDASE-RELATED"/>
    <property type="match status" value="1"/>
</dbReference>
<dbReference type="GO" id="GO:0046872">
    <property type="term" value="F:metal ion binding"/>
    <property type="evidence" value="ECO:0007669"/>
    <property type="project" value="InterPro"/>
</dbReference>
<dbReference type="AlphaFoldDB" id="A0A3P1T9X6"/>
<dbReference type="Pfam" id="PF02872">
    <property type="entry name" value="5_nucleotid_C"/>
    <property type="match status" value="1"/>
</dbReference>
<dbReference type="GO" id="GO:0030288">
    <property type="term" value="C:outer membrane-bounded periplasmic space"/>
    <property type="evidence" value="ECO:0007669"/>
    <property type="project" value="TreeGrafter"/>
</dbReference>
<dbReference type="PANTHER" id="PTHR11575:SF6">
    <property type="entry name" value="2',3'-CYCLIC-NUCLEOTIDE 2'-PHOSPHODIESTERASE_3'-NUCLEOTIDASE"/>
    <property type="match status" value="1"/>
</dbReference>
<reference evidence="6 7" key="1">
    <citation type="submission" date="2018-11" db="EMBL/GenBank/DDBJ databases">
        <title>Genomes From Bacteria Associated with the Canine Oral Cavity: a Test Case for Automated Genome-Based Taxonomic Assignment.</title>
        <authorList>
            <person name="Coil D.A."/>
            <person name="Jospin G."/>
            <person name="Darling A.E."/>
            <person name="Wallis C."/>
            <person name="Davis I.J."/>
            <person name="Harris S."/>
            <person name="Eisen J.A."/>
            <person name="Holcombe L.J."/>
            <person name="O'Flynn C."/>
        </authorList>
    </citation>
    <scope>NUCLEOTIDE SEQUENCE [LARGE SCALE GENOMIC DNA]</scope>
    <source>
        <strain evidence="6 7">OH887_COT-365</strain>
    </source>
</reference>
<dbReference type="InterPro" id="IPR004843">
    <property type="entry name" value="Calcineurin-like_PHP"/>
</dbReference>
<evidence type="ECO:0000313" key="7">
    <source>
        <dbReference type="Proteomes" id="UP000280819"/>
    </source>
</evidence>
<dbReference type="SUPFAM" id="SSF56300">
    <property type="entry name" value="Metallo-dependent phosphatases"/>
    <property type="match status" value="1"/>
</dbReference>
<proteinExistence type="inferred from homology"/>
<dbReference type="Gene3D" id="3.60.21.10">
    <property type="match status" value="1"/>
</dbReference>
<evidence type="ECO:0000259" key="4">
    <source>
        <dbReference type="Pfam" id="PF00149"/>
    </source>
</evidence>
<dbReference type="GO" id="GO:0000166">
    <property type="term" value="F:nucleotide binding"/>
    <property type="evidence" value="ECO:0007669"/>
    <property type="project" value="UniProtKB-KW"/>
</dbReference>
<dbReference type="PROSITE" id="PS00785">
    <property type="entry name" value="5_NUCLEOTIDASE_1"/>
    <property type="match status" value="1"/>
</dbReference>
<dbReference type="RefSeq" id="WP_124843440.1">
    <property type="nucleotide sequence ID" value="NZ_RQZG01000004.1"/>
</dbReference>
<dbReference type="EMBL" id="RQZG01000004">
    <property type="protein sequence ID" value="RRD05985.1"/>
    <property type="molecule type" value="Genomic_DNA"/>
</dbReference>
<dbReference type="InterPro" id="IPR006179">
    <property type="entry name" value="5_nucleotidase/apyrase"/>
</dbReference>
<keyword evidence="1 2" id="KW-0732">Signal</keyword>
<gene>
    <name evidence="6" type="ORF">EII34_04690</name>
</gene>
<dbReference type="InterPro" id="IPR008334">
    <property type="entry name" value="5'-Nucleotdase_C"/>
</dbReference>
<protein>
    <submittedName>
        <fullName evidence="6">Bifunctional metallophosphatase/5'-nucleotidase</fullName>
    </submittedName>
</protein>
<dbReference type="Pfam" id="PF00149">
    <property type="entry name" value="Metallophos"/>
    <property type="match status" value="1"/>
</dbReference>
<feature type="domain" description="Calcineurin-like phosphoesterase" evidence="4">
    <location>
        <begin position="29"/>
        <end position="271"/>
    </location>
</feature>
<sequence>MRRSIVVILALFLGFTTPVAHAEEPIRVTVLATTDVHGHVLNWDYFRNAPFQDRGGHQVGMAQAATAINQIRAERGADSVVVVDNGDAIQGTPLTTYYAKQAPITTTGATHPMAAAFNAVDYDATNVGNHEFNYGLDLLGAYERQLEAPLLAANVVKVSDGSNAFTPYHLEKRTIKGQEVTIGILGLTTPGSMVWDKAHLDGVLRIDDMVTSARTWVPRVREAGADIVVVLSHAGVGVSSYSGDLPPENPADEIARQVPGIDAIVVGHTHKDVPEQWETNAATGEKVLLSQPRFWASSVADLTFDLTRNGDAWEVTTNGATAHHMKDFAPDPAVTAAVQGPHDVTVAYVNTKVASSKEELPATESRYRDTPIIDYIQMVQTATVKKALAGGQYANLPVLSLAAPFSRTAVFPKGDVTIRDMAGLYIYDNTLQARLLTGAQVRDYLEYSAKYFAEVPPGGTFDPETMTGVERNGETVRDYNYDIISGLRYEIDLARPLGQRIVTLQHPDGTPVTDDEQFVVAVNNYRASGGGIFPHVATAPVVYDDLLEIRQELIDWATARGVIDQSDFFVRNWRLVIDGKPVFEGDVWDMPTPPAPSPAPTTPAPSPSKPQPPHPKPGLPRTGISVVEGLDGRAGHPR</sequence>
<dbReference type="SUPFAM" id="SSF55816">
    <property type="entry name" value="5'-nucleotidase (syn. UDP-sugar hydrolase), C-terminal domain"/>
    <property type="match status" value="1"/>
</dbReference>
<dbReference type="Gene3D" id="3.90.780.10">
    <property type="entry name" value="5'-Nucleotidase, C-terminal domain"/>
    <property type="match status" value="1"/>
</dbReference>